<evidence type="ECO:0000313" key="3">
    <source>
        <dbReference type="EMBL" id="MFC5752197.1"/>
    </source>
</evidence>
<reference evidence="4" key="1">
    <citation type="journal article" date="2019" name="Int. J. Syst. Evol. Microbiol.">
        <title>The Global Catalogue of Microorganisms (GCM) 10K type strain sequencing project: providing services to taxonomists for standard genome sequencing and annotation.</title>
        <authorList>
            <consortium name="The Broad Institute Genomics Platform"/>
            <consortium name="The Broad Institute Genome Sequencing Center for Infectious Disease"/>
            <person name="Wu L."/>
            <person name="Ma J."/>
        </authorList>
    </citation>
    <scope>NUCLEOTIDE SEQUENCE [LARGE SCALE GENOMIC DNA]</scope>
    <source>
        <strain evidence="4">KCTC 42087</strain>
    </source>
</reference>
<dbReference type="EMBL" id="JBHSON010000082">
    <property type="protein sequence ID" value="MFC5752197.1"/>
    <property type="molecule type" value="Genomic_DNA"/>
</dbReference>
<organism evidence="3 4">
    <name type="scientific">Actinomadura rugatobispora</name>
    <dbReference type="NCBI Taxonomy" id="1994"/>
    <lineage>
        <taxon>Bacteria</taxon>
        <taxon>Bacillati</taxon>
        <taxon>Actinomycetota</taxon>
        <taxon>Actinomycetes</taxon>
        <taxon>Streptosporangiales</taxon>
        <taxon>Thermomonosporaceae</taxon>
        <taxon>Actinomadura</taxon>
    </lineage>
</organism>
<evidence type="ECO:0000256" key="2">
    <source>
        <dbReference type="ARBA" id="ARBA00023002"/>
    </source>
</evidence>
<dbReference type="SUPFAM" id="SSF51735">
    <property type="entry name" value="NAD(P)-binding Rossmann-fold domains"/>
    <property type="match status" value="1"/>
</dbReference>
<keyword evidence="2" id="KW-0560">Oxidoreductase</keyword>
<accession>A0ABW1AAZ0</accession>
<dbReference type="PRINTS" id="PR00081">
    <property type="entry name" value="GDHRDH"/>
</dbReference>
<evidence type="ECO:0000313" key="4">
    <source>
        <dbReference type="Proteomes" id="UP001596074"/>
    </source>
</evidence>
<keyword evidence="4" id="KW-1185">Reference proteome</keyword>
<dbReference type="InterPro" id="IPR020904">
    <property type="entry name" value="Sc_DH/Rdtase_CS"/>
</dbReference>
<dbReference type="NCBIfam" id="NF009389">
    <property type="entry name" value="PRK12748.1"/>
    <property type="match status" value="1"/>
</dbReference>
<dbReference type="InterPro" id="IPR002347">
    <property type="entry name" value="SDR_fam"/>
</dbReference>
<dbReference type="PANTHER" id="PTHR48107">
    <property type="entry name" value="NADPH-DEPENDENT ALDEHYDE REDUCTASE-LIKE PROTEIN, CHLOROPLASTIC-RELATED"/>
    <property type="match status" value="1"/>
</dbReference>
<proteinExistence type="inferred from homology"/>
<dbReference type="Proteomes" id="UP001596074">
    <property type="component" value="Unassembled WGS sequence"/>
</dbReference>
<comment type="caution">
    <text evidence="3">The sequence shown here is derived from an EMBL/GenBank/DDBJ whole genome shotgun (WGS) entry which is preliminary data.</text>
</comment>
<protein>
    <submittedName>
        <fullName evidence="3">SDR family oxidoreductase</fullName>
    </submittedName>
</protein>
<dbReference type="CDD" id="cd05233">
    <property type="entry name" value="SDR_c"/>
    <property type="match status" value="1"/>
</dbReference>
<dbReference type="PROSITE" id="PS00061">
    <property type="entry name" value="ADH_SHORT"/>
    <property type="match status" value="1"/>
</dbReference>
<dbReference type="PANTHER" id="PTHR48107:SF7">
    <property type="entry name" value="RE15974P"/>
    <property type="match status" value="1"/>
</dbReference>
<dbReference type="Gene3D" id="3.40.50.720">
    <property type="entry name" value="NAD(P)-binding Rossmann-like Domain"/>
    <property type="match status" value="1"/>
</dbReference>
<name>A0ABW1AAZ0_9ACTN</name>
<dbReference type="InterPro" id="IPR036291">
    <property type="entry name" value="NAD(P)-bd_dom_sf"/>
</dbReference>
<comment type="similarity">
    <text evidence="1">Belongs to the short-chain dehydrogenases/reductases (SDR) family.</text>
</comment>
<evidence type="ECO:0000256" key="1">
    <source>
        <dbReference type="ARBA" id="ARBA00006484"/>
    </source>
</evidence>
<sequence length="266" mass="27807">MEVAEEGPLSGRVAVVTGVSRRAGIGFAIARGLLAAGARVLVQSWAPHDDEQPWGADPDGVEGVLEALGGTGPRLDHIAADFADPEAPRRVVDRAVETFGAVDVLVANHARSKLGGLDEVTAEELDLSWAVNARADVLLVQAYAAVRDDARPGGRIVLFTSGQHLGPMSGELPYAISKGAVHQMTLSLSDALADRGITVNAVNPGPVDTGWAGGEVAESVRRALPAGRWGTPDDVARLVRWLASDDSAWITGQVINSEGGFRRSAM</sequence>
<gene>
    <name evidence="3" type="ORF">ACFPZN_41860</name>
</gene>
<dbReference type="RefSeq" id="WP_378288159.1">
    <property type="nucleotide sequence ID" value="NZ_JBHSON010000082.1"/>
</dbReference>
<dbReference type="Pfam" id="PF13561">
    <property type="entry name" value="adh_short_C2"/>
    <property type="match status" value="1"/>
</dbReference>